<evidence type="ECO:0000256" key="1">
    <source>
        <dbReference type="SAM" id="Phobius"/>
    </source>
</evidence>
<dbReference type="Proteomes" id="UP000034894">
    <property type="component" value="Unassembled WGS sequence"/>
</dbReference>
<name>A0A0G1DK60_9BACT</name>
<feature type="transmembrane region" description="Helical" evidence="1">
    <location>
        <begin position="6"/>
        <end position="26"/>
    </location>
</feature>
<protein>
    <submittedName>
        <fullName evidence="2">Uncharacterized protein</fullName>
    </submittedName>
</protein>
<keyword evidence="1" id="KW-0472">Membrane</keyword>
<dbReference type="EMBL" id="LCFP01000003">
    <property type="protein sequence ID" value="KKS98230.1"/>
    <property type="molecule type" value="Genomic_DNA"/>
</dbReference>
<proteinExistence type="predicted"/>
<gene>
    <name evidence="2" type="ORF">UV73_C0003G0172</name>
</gene>
<organism evidence="2 3">
    <name type="scientific">Candidatus Gottesmanbacteria bacterium GW2011_GWA2_43_14</name>
    <dbReference type="NCBI Taxonomy" id="1618443"/>
    <lineage>
        <taxon>Bacteria</taxon>
        <taxon>Candidatus Gottesmaniibacteriota</taxon>
    </lineage>
</organism>
<keyword evidence="1" id="KW-0812">Transmembrane</keyword>
<dbReference type="AlphaFoldDB" id="A0A0G1DK60"/>
<sequence>MNRKELYILAIITFSTVVAWVVFGVYHAKYSDTTGLAEAKKTEALTPNFDMTIIGQLQGRREINYVP</sequence>
<reference evidence="2 3" key="1">
    <citation type="journal article" date="2015" name="Nature">
        <title>rRNA introns, odd ribosomes, and small enigmatic genomes across a large radiation of phyla.</title>
        <authorList>
            <person name="Brown C.T."/>
            <person name="Hug L.A."/>
            <person name="Thomas B.C."/>
            <person name="Sharon I."/>
            <person name="Castelle C.J."/>
            <person name="Singh A."/>
            <person name="Wilkins M.J."/>
            <person name="Williams K.H."/>
            <person name="Banfield J.F."/>
        </authorList>
    </citation>
    <scope>NUCLEOTIDE SEQUENCE [LARGE SCALE GENOMIC DNA]</scope>
</reference>
<evidence type="ECO:0000313" key="3">
    <source>
        <dbReference type="Proteomes" id="UP000034894"/>
    </source>
</evidence>
<comment type="caution">
    <text evidence="2">The sequence shown here is derived from an EMBL/GenBank/DDBJ whole genome shotgun (WGS) entry which is preliminary data.</text>
</comment>
<evidence type="ECO:0000313" key="2">
    <source>
        <dbReference type="EMBL" id="KKS98230.1"/>
    </source>
</evidence>
<keyword evidence="1" id="KW-1133">Transmembrane helix</keyword>
<accession>A0A0G1DK60</accession>
<dbReference type="STRING" id="1618443.UV73_C0003G0172"/>